<dbReference type="GO" id="GO:0016301">
    <property type="term" value="F:kinase activity"/>
    <property type="evidence" value="ECO:0007669"/>
    <property type="project" value="UniProtKB-KW"/>
</dbReference>
<dbReference type="CDD" id="cd00038">
    <property type="entry name" value="CAP_ED"/>
    <property type="match status" value="1"/>
</dbReference>
<feature type="domain" description="Cyclic nucleotide-binding" evidence="4">
    <location>
        <begin position="16"/>
        <end position="106"/>
    </location>
</feature>
<proteinExistence type="predicted"/>
<dbReference type="InterPro" id="IPR050397">
    <property type="entry name" value="Env_Response_Regulators"/>
</dbReference>
<keyword evidence="6" id="KW-0808">Transferase</keyword>
<feature type="domain" description="HTH crp-type" evidence="5">
    <location>
        <begin position="131"/>
        <end position="198"/>
    </location>
</feature>
<dbReference type="Proteomes" id="UP000198769">
    <property type="component" value="Unassembled WGS sequence"/>
</dbReference>
<evidence type="ECO:0000259" key="4">
    <source>
        <dbReference type="PROSITE" id="PS50042"/>
    </source>
</evidence>
<dbReference type="PANTHER" id="PTHR24567:SF28">
    <property type="entry name" value="LISTERIOLYSIN REGULATORY PROTEIN"/>
    <property type="match status" value="1"/>
</dbReference>
<dbReference type="SMART" id="SM00100">
    <property type="entry name" value="cNMP"/>
    <property type="match status" value="1"/>
</dbReference>
<reference evidence="7" key="1">
    <citation type="submission" date="2016-10" db="EMBL/GenBank/DDBJ databases">
        <authorList>
            <person name="Varghese N."/>
            <person name="Submissions S."/>
        </authorList>
    </citation>
    <scope>NUCLEOTIDE SEQUENCE [LARGE SCALE GENOMIC DNA]</scope>
    <source>
        <strain evidence="7">DSM 25575</strain>
    </source>
</reference>
<accession>A0A1I4YUU2</accession>
<keyword evidence="2" id="KW-0238">DNA-binding</keyword>
<dbReference type="InterPro" id="IPR018490">
    <property type="entry name" value="cNMP-bd_dom_sf"/>
</dbReference>
<dbReference type="OrthoDB" id="667966at2"/>
<dbReference type="GO" id="GO:0003677">
    <property type="term" value="F:DNA binding"/>
    <property type="evidence" value="ECO:0007669"/>
    <property type="project" value="UniProtKB-KW"/>
</dbReference>
<keyword evidence="7" id="KW-1185">Reference proteome</keyword>
<dbReference type="InterPro" id="IPR036390">
    <property type="entry name" value="WH_DNA-bd_sf"/>
</dbReference>
<evidence type="ECO:0000256" key="1">
    <source>
        <dbReference type="ARBA" id="ARBA00023015"/>
    </source>
</evidence>
<dbReference type="AlphaFoldDB" id="A0A1I4YUU2"/>
<keyword evidence="6" id="KW-0418">Kinase</keyword>
<keyword evidence="1" id="KW-0805">Transcription regulation</keyword>
<evidence type="ECO:0000256" key="2">
    <source>
        <dbReference type="ARBA" id="ARBA00023125"/>
    </source>
</evidence>
<dbReference type="EMBL" id="FOVD01000003">
    <property type="protein sequence ID" value="SFN41400.1"/>
    <property type="molecule type" value="Genomic_DNA"/>
</dbReference>
<dbReference type="SUPFAM" id="SSF51206">
    <property type="entry name" value="cAMP-binding domain-like"/>
    <property type="match status" value="1"/>
</dbReference>
<evidence type="ECO:0000256" key="3">
    <source>
        <dbReference type="ARBA" id="ARBA00023163"/>
    </source>
</evidence>
<dbReference type="GO" id="GO:0003700">
    <property type="term" value="F:DNA-binding transcription factor activity"/>
    <property type="evidence" value="ECO:0007669"/>
    <property type="project" value="TreeGrafter"/>
</dbReference>
<name>A0A1I4YUU2_CHROL</name>
<dbReference type="SUPFAM" id="SSF46785">
    <property type="entry name" value="Winged helix' DNA-binding domain"/>
    <property type="match status" value="1"/>
</dbReference>
<keyword evidence="3" id="KW-0804">Transcription</keyword>
<dbReference type="InterPro" id="IPR000595">
    <property type="entry name" value="cNMP-bd_dom"/>
</dbReference>
<dbReference type="Pfam" id="PF13545">
    <property type="entry name" value="HTH_Crp_2"/>
    <property type="match status" value="1"/>
</dbReference>
<evidence type="ECO:0000313" key="6">
    <source>
        <dbReference type="EMBL" id="SFN41400.1"/>
    </source>
</evidence>
<evidence type="ECO:0000313" key="7">
    <source>
        <dbReference type="Proteomes" id="UP000198769"/>
    </source>
</evidence>
<dbReference type="PRINTS" id="PR00034">
    <property type="entry name" value="HTHCRP"/>
</dbReference>
<protein>
    <submittedName>
        <fullName evidence="6">cAMP-binding domain of CRP or a regulatory subunit of cAMP-dependent protein kinases</fullName>
    </submittedName>
</protein>
<dbReference type="PROSITE" id="PS50042">
    <property type="entry name" value="CNMP_BINDING_3"/>
    <property type="match status" value="1"/>
</dbReference>
<dbReference type="InterPro" id="IPR012318">
    <property type="entry name" value="HTH_CRP"/>
</dbReference>
<dbReference type="InterPro" id="IPR014710">
    <property type="entry name" value="RmlC-like_jellyroll"/>
</dbReference>
<dbReference type="Gene3D" id="2.60.120.10">
    <property type="entry name" value="Jelly Rolls"/>
    <property type="match status" value="1"/>
</dbReference>
<dbReference type="Pfam" id="PF00027">
    <property type="entry name" value="cNMP_binding"/>
    <property type="match status" value="1"/>
</dbReference>
<gene>
    <name evidence="6" type="ORF">SAMN05421594_2680</name>
</gene>
<dbReference type="PANTHER" id="PTHR24567">
    <property type="entry name" value="CRP FAMILY TRANSCRIPTIONAL REGULATORY PROTEIN"/>
    <property type="match status" value="1"/>
</dbReference>
<organism evidence="6 7">
    <name type="scientific">Chryseobacterium oleae</name>
    <dbReference type="NCBI Taxonomy" id="491207"/>
    <lineage>
        <taxon>Bacteria</taxon>
        <taxon>Pseudomonadati</taxon>
        <taxon>Bacteroidota</taxon>
        <taxon>Flavobacteriia</taxon>
        <taxon>Flavobacteriales</taxon>
        <taxon>Weeksellaceae</taxon>
        <taxon>Chryseobacterium group</taxon>
        <taxon>Chryseobacterium</taxon>
    </lineage>
</organism>
<dbReference type="RefSeq" id="WP_090024875.1">
    <property type="nucleotide sequence ID" value="NZ_FOVD01000003.1"/>
</dbReference>
<sequence>MIINEEILNAAGAGLRRYIPDESIFYEGTVPAYYYQIIDGEVKTNSYNADGKEFIQNVFFQGQSFGESLLFGEKLYPMNAVAVSRCSILRLAKADFFNILEKNPDLYLDFCKSLSDALYYKYIMHQKNSLESPEERIIGVMDYLKSFEKKQCLFSYLVPLTRQQLASLTGIRVETAIKTIKRMEKENIVKIINRKILY</sequence>
<dbReference type="PROSITE" id="PS51063">
    <property type="entry name" value="HTH_CRP_2"/>
    <property type="match status" value="1"/>
</dbReference>
<evidence type="ECO:0000259" key="5">
    <source>
        <dbReference type="PROSITE" id="PS51063"/>
    </source>
</evidence>
<dbReference type="GO" id="GO:0005829">
    <property type="term" value="C:cytosol"/>
    <property type="evidence" value="ECO:0007669"/>
    <property type="project" value="TreeGrafter"/>
</dbReference>